<comment type="caution">
    <text evidence="3">The sequence shown here is derived from an EMBL/GenBank/DDBJ whole genome shotgun (WGS) entry which is preliminary data.</text>
</comment>
<dbReference type="InterPro" id="IPR024983">
    <property type="entry name" value="CHAT_dom"/>
</dbReference>
<evidence type="ECO:0000259" key="2">
    <source>
        <dbReference type="Pfam" id="PF12770"/>
    </source>
</evidence>
<dbReference type="EMBL" id="JAAMPI010000038">
    <property type="protein sequence ID" value="KAF4637039.1"/>
    <property type="molecule type" value="Genomic_DNA"/>
</dbReference>
<feature type="domain" description="CHAT" evidence="2">
    <location>
        <begin position="829"/>
        <end position="1130"/>
    </location>
</feature>
<dbReference type="SUPFAM" id="SSF81901">
    <property type="entry name" value="HCP-like"/>
    <property type="match status" value="1"/>
</dbReference>
<sequence length="1131" mass="126159">MAEYLVSTMSEDRLQVLDQILDVLVANLLGEEVSNRSDDETNSDFNNTKGAEEMKLDESVELQLDLDYENPQTFFMLSTRLYQRARTAENSSIHPENLLKAAINCSSTALELSPAEDERIVILYRLVPMLKDLFDYTGDKTNLDQAIEAAKELLDLSKNDYDDKEKEEMRLAAKGELAAALDLRYLEFNENLDLEEAFHVAEEALTSIDKLSSQLANEFVARRASLLIILAQLHERFYERDRSLFEINKAITATEKAICLTPKESPNWALALSNLSRKFHNKFDQSRESSDLENAVKHARAGLDANPSIGDVRAECLSRLSAALATRYERTRDSKDINEARDAAQEAMGLSDQQGYARAARLNYLVSAYTSMYACEGELADLDQAISLARKAVGWFSKGVCQRLVSLYLLFVGLAKRFERKQDNMSLDEAADAVQDIITLTPKTEPSLARAYDAQSWLYQCRYEKSGNRSDLDNAIKVAKEAVKRTPEKDPAYASTLSNLGSRLICLYGTSEQHADQDSAIINYQEAVDRTPNEDSDKVYRTRNLAIALTNRCVRTGERDRDTALSLFVEASHNTYGLPLNRIECARGAIAILVHRKQYVIRQFHGLAAEAASLSLQQGQFEKALQQLEFSRGFLLGHMMDERDDLTALRKDPDHEDLARRYEFLRFRASGEELEGYRRAKLPGDIAGEWSEGIRGQFVSDYREALARELARDRREALKEIQDCVDKIRAVPGYERFQMAPEMDELKIQAAEGPVVVVNISAISSDAIILTLEGAKPIQLSVPALLNIPLAIRKKYTAYKMTHGRSRYHGDRPIVNADDDDTDSSSIECAWLWNVCVKPVLDKLEAMGLLSSDPAHPSRVWWVGSGVASSLPFHAAGINFGAKSTENTLSRIIPSYTTTVKALAYSRSRASMYTTKDSKDNKANSILLVTMPTTPGQRSLPGVAAESAAIQKVCKGVYRTDELQLRTAEEVVKRLEESSFAHFACHGVSDPTEPFKSYLLLQKEVNGKLVADELNMSAISKVAAERRLLLAFLSACSTAEIKASLFADEGLHLASAFQMAGFENVIGALWSANDALCARVAEEFYTDLIRNGNGEVTSRVIAQALRHAVITIRSQPNIKFSQWAPFILFGA</sequence>
<evidence type="ECO:0000256" key="1">
    <source>
        <dbReference type="SAM" id="Coils"/>
    </source>
</evidence>
<accession>A0A8H4RW18</accession>
<feature type="coiled-coil region" evidence="1">
    <location>
        <begin position="140"/>
        <end position="167"/>
    </location>
</feature>
<organism evidence="3 4">
    <name type="scientific">Cudoniella acicularis</name>
    <dbReference type="NCBI Taxonomy" id="354080"/>
    <lineage>
        <taxon>Eukaryota</taxon>
        <taxon>Fungi</taxon>
        <taxon>Dikarya</taxon>
        <taxon>Ascomycota</taxon>
        <taxon>Pezizomycotina</taxon>
        <taxon>Leotiomycetes</taxon>
        <taxon>Helotiales</taxon>
        <taxon>Tricladiaceae</taxon>
        <taxon>Cudoniella</taxon>
    </lineage>
</organism>
<keyword evidence="1" id="KW-0175">Coiled coil</keyword>
<protein>
    <recommendedName>
        <fullName evidence="2">CHAT domain-containing protein</fullName>
    </recommendedName>
</protein>
<proteinExistence type="predicted"/>
<dbReference type="AlphaFoldDB" id="A0A8H4RW18"/>
<gene>
    <name evidence="3" type="ORF">G7Y89_g1037</name>
</gene>
<dbReference type="Pfam" id="PF12770">
    <property type="entry name" value="CHAT"/>
    <property type="match status" value="1"/>
</dbReference>
<dbReference type="Proteomes" id="UP000566819">
    <property type="component" value="Unassembled WGS sequence"/>
</dbReference>
<dbReference type="OrthoDB" id="9991317at2759"/>
<dbReference type="Gene3D" id="1.25.40.10">
    <property type="entry name" value="Tetratricopeptide repeat domain"/>
    <property type="match status" value="2"/>
</dbReference>
<reference evidence="3 4" key="1">
    <citation type="submission" date="2020-03" db="EMBL/GenBank/DDBJ databases">
        <title>Draft Genome Sequence of Cudoniella acicularis.</title>
        <authorList>
            <person name="Buettner E."/>
            <person name="Kellner H."/>
        </authorList>
    </citation>
    <scope>NUCLEOTIDE SEQUENCE [LARGE SCALE GENOMIC DNA]</scope>
    <source>
        <strain evidence="3 4">DSM 108380</strain>
    </source>
</reference>
<name>A0A8H4RW18_9HELO</name>
<evidence type="ECO:0000313" key="3">
    <source>
        <dbReference type="EMBL" id="KAF4637039.1"/>
    </source>
</evidence>
<keyword evidence="4" id="KW-1185">Reference proteome</keyword>
<evidence type="ECO:0000313" key="4">
    <source>
        <dbReference type="Proteomes" id="UP000566819"/>
    </source>
</evidence>
<dbReference type="InterPro" id="IPR011990">
    <property type="entry name" value="TPR-like_helical_dom_sf"/>
</dbReference>